<evidence type="ECO:0000313" key="1">
    <source>
        <dbReference type="EMBL" id="SUM74557.1"/>
    </source>
</evidence>
<sequence length="59" mass="6829">MSALKKFLTSILIVFLFLVSCDNLKNDNQSKSYKSNEDVIQLKEDKLVLGNEIVKIKRR</sequence>
<dbReference type="AlphaFoldDB" id="A0A380HAZ0"/>
<proteinExistence type="predicted"/>
<gene>
    <name evidence="1" type="ORF">NCTC11807_02665</name>
</gene>
<reference evidence="1 2" key="1">
    <citation type="submission" date="2018-06" db="EMBL/GenBank/DDBJ databases">
        <authorList>
            <consortium name="Pathogen Informatics"/>
            <person name="Doyle S."/>
        </authorList>
    </citation>
    <scope>NUCLEOTIDE SEQUENCE [LARGE SCALE GENOMIC DNA]</scope>
    <source>
        <strain evidence="1 2">NCTC11807</strain>
    </source>
</reference>
<dbReference type="PROSITE" id="PS51257">
    <property type="entry name" value="PROKAR_LIPOPROTEIN"/>
    <property type="match status" value="1"/>
</dbReference>
<protein>
    <recommendedName>
        <fullName evidence="3">Lipoprotein</fullName>
    </recommendedName>
</protein>
<dbReference type="Proteomes" id="UP000255425">
    <property type="component" value="Unassembled WGS sequence"/>
</dbReference>
<evidence type="ECO:0000313" key="2">
    <source>
        <dbReference type="Proteomes" id="UP000255425"/>
    </source>
</evidence>
<accession>A0A380HAZ0</accession>
<organism evidence="1 2">
    <name type="scientific">Staphylococcus saccharolyticus</name>
    <dbReference type="NCBI Taxonomy" id="33028"/>
    <lineage>
        <taxon>Bacteria</taxon>
        <taxon>Bacillati</taxon>
        <taxon>Bacillota</taxon>
        <taxon>Bacilli</taxon>
        <taxon>Bacillales</taxon>
        <taxon>Staphylococcaceae</taxon>
        <taxon>Staphylococcus</taxon>
    </lineage>
</organism>
<name>A0A380HAZ0_9STAP</name>
<dbReference type="EMBL" id="UHDZ01000001">
    <property type="protein sequence ID" value="SUM74557.1"/>
    <property type="molecule type" value="Genomic_DNA"/>
</dbReference>
<keyword evidence="2" id="KW-1185">Reference proteome</keyword>
<evidence type="ECO:0008006" key="3">
    <source>
        <dbReference type="Google" id="ProtNLM"/>
    </source>
</evidence>